<dbReference type="Pfam" id="PF05673">
    <property type="entry name" value="DUF815"/>
    <property type="match status" value="1"/>
</dbReference>
<keyword evidence="2" id="KW-1185">Reference proteome</keyword>
<dbReference type="Gene3D" id="3.40.50.300">
    <property type="entry name" value="P-loop containing nucleotide triphosphate hydrolases"/>
    <property type="match status" value="1"/>
</dbReference>
<dbReference type="AlphaFoldDB" id="A0A9Y2AKL3"/>
<dbReference type="PANTHER" id="PTHR42935">
    <property type="entry name" value="SLR0930 PROTEIN"/>
    <property type="match status" value="1"/>
</dbReference>
<dbReference type="RefSeq" id="WP_309320676.1">
    <property type="nucleotide sequence ID" value="NZ_CP120678.1"/>
</dbReference>
<keyword evidence="1" id="KW-0067">ATP-binding</keyword>
<dbReference type="KEGG" id="sgbi:P3F81_04050"/>
<reference evidence="1" key="1">
    <citation type="submission" date="2023-03" db="EMBL/GenBank/DDBJ databases">
        <title>Selenobaculum gbiensis gen. nov. sp. nov., a new bacterium isolated from the gut microbiota of IBD patient.</title>
        <authorList>
            <person name="Yeo S."/>
            <person name="Park H."/>
            <person name="Huh C.S."/>
        </authorList>
    </citation>
    <scope>NUCLEOTIDE SEQUENCE</scope>
    <source>
        <strain evidence="1">ICN-92133</strain>
    </source>
</reference>
<evidence type="ECO:0000313" key="1">
    <source>
        <dbReference type="EMBL" id="WIW71488.1"/>
    </source>
</evidence>
<dbReference type="PANTHER" id="PTHR42935:SF1">
    <property type="entry name" value="SLR0930 PROTEIN"/>
    <property type="match status" value="1"/>
</dbReference>
<protein>
    <submittedName>
        <fullName evidence="1">ATP-binding protein</fullName>
    </submittedName>
</protein>
<dbReference type="InterPro" id="IPR027417">
    <property type="entry name" value="P-loop_NTPase"/>
</dbReference>
<keyword evidence="1" id="KW-0547">Nucleotide-binding</keyword>
<dbReference type="CDD" id="cd00009">
    <property type="entry name" value="AAA"/>
    <property type="match status" value="1"/>
</dbReference>
<dbReference type="Proteomes" id="UP001243623">
    <property type="component" value="Chromosome"/>
</dbReference>
<dbReference type="InterPro" id="IPR008533">
    <property type="entry name" value="DUF815"/>
</dbReference>
<gene>
    <name evidence="1" type="ORF">P3F81_04050</name>
</gene>
<dbReference type="GO" id="GO:0005524">
    <property type="term" value="F:ATP binding"/>
    <property type="evidence" value="ECO:0007669"/>
    <property type="project" value="UniProtKB-KW"/>
</dbReference>
<sequence>MSIIPNIQNLIVCRSLLEDGIIKKFITLLKGNNHSDLKNALIYELIDKAESLNLSGNLLSSYIVYLMAQGKNIAAVMTEKSQGTIGNSLYRAFINDMEIIYPLLKASPSTYFDTSLLDDYRSTLKCNNLSIIDLQDKVKTATNPKFLADTFIDYYRTYGFGDIANFRAFRWNDTKKLIGIRHFDKMSIDEIIGYEYQKSVLLANTEAFVNGRPANNALLVGARGTGKSSSVKALANKYFSHGLRLVEITKNQLVSLPQIMETLRQSSSKKFIIFLDDLSFEDFEVEYKYLKSNIEGGVESKPDNVLIYATSNRRHLIKETWKDRGAENDDIHRADTVNETISLSDRFGITISYLSPNQEEYLDIVLGLAKKYNLNISAEELRAGAIAWEVSHSGRSGRTAQQYINHLLGKN</sequence>
<name>A0A9Y2AKL3_9FIRM</name>
<dbReference type="EMBL" id="CP120678">
    <property type="protein sequence ID" value="WIW71488.1"/>
    <property type="molecule type" value="Genomic_DNA"/>
</dbReference>
<proteinExistence type="predicted"/>
<organism evidence="1 2">
    <name type="scientific">Selenobaculum gibii</name>
    <dbReference type="NCBI Taxonomy" id="3054208"/>
    <lineage>
        <taxon>Bacteria</taxon>
        <taxon>Bacillati</taxon>
        <taxon>Bacillota</taxon>
        <taxon>Negativicutes</taxon>
        <taxon>Selenomonadales</taxon>
        <taxon>Selenomonadaceae</taxon>
        <taxon>Selenobaculum</taxon>
    </lineage>
</organism>
<accession>A0A9Y2AKL3</accession>
<evidence type="ECO:0000313" key="2">
    <source>
        <dbReference type="Proteomes" id="UP001243623"/>
    </source>
</evidence>
<dbReference type="SUPFAM" id="SSF52540">
    <property type="entry name" value="P-loop containing nucleoside triphosphate hydrolases"/>
    <property type="match status" value="1"/>
</dbReference>